<evidence type="ECO:0000313" key="2">
    <source>
        <dbReference type="Proteomes" id="UP000051984"/>
    </source>
</evidence>
<sequence>MNMQTMSKSMGWFMLALNVVLLVLIATMHNMAAMWLMGIIMSLDAISGLISAYHADRETHHQGHAPQH</sequence>
<evidence type="ECO:0000313" key="1">
    <source>
        <dbReference type="EMBL" id="KRK11748.1"/>
    </source>
</evidence>
<dbReference type="EMBL" id="AZCT01000014">
    <property type="protein sequence ID" value="KRK11748.1"/>
    <property type="molecule type" value="Genomic_DNA"/>
</dbReference>
<name>A0A0R1EXB3_LACZE</name>
<organism evidence="1 2">
    <name type="scientific">Lacticaseibacillus zeae DSM 20178 = KCTC 3804</name>
    <dbReference type="NCBI Taxonomy" id="1423816"/>
    <lineage>
        <taxon>Bacteria</taxon>
        <taxon>Bacillati</taxon>
        <taxon>Bacillota</taxon>
        <taxon>Bacilli</taxon>
        <taxon>Lactobacillales</taxon>
        <taxon>Lactobacillaceae</taxon>
        <taxon>Lacticaseibacillus</taxon>
    </lineage>
</organism>
<comment type="caution">
    <text evidence="1">The sequence shown here is derived from an EMBL/GenBank/DDBJ whole genome shotgun (WGS) entry which is preliminary data.</text>
</comment>
<proteinExistence type="predicted"/>
<dbReference type="AlphaFoldDB" id="A0A0R1EXB3"/>
<reference evidence="1 2" key="1">
    <citation type="journal article" date="2015" name="Genome Announc.">
        <title>Expanding the biotechnology potential of lactobacilli through comparative genomics of 213 strains and associated genera.</title>
        <authorList>
            <person name="Sun Z."/>
            <person name="Harris H.M."/>
            <person name="McCann A."/>
            <person name="Guo C."/>
            <person name="Argimon S."/>
            <person name="Zhang W."/>
            <person name="Yang X."/>
            <person name="Jeffery I.B."/>
            <person name="Cooney J.C."/>
            <person name="Kagawa T.F."/>
            <person name="Liu W."/>
            <person name="Song Y."/>
            <person name="Salvetti E."/>
            <person name="Wrobel A."/>
            <person name="Rasinkangas P."/>
            <person name="Parkhill J."/>
            <person name="Rea M.C."/>
            <person name="O'Sullivan O."/>
            <person name="Ritari J."/>
            <person name="Douillard F.P."/>
            <person name="Paul Ross R."/>
            <person name="Yang R."/>
            <person name="Briner A.E."/>
            <person name="Felis G.E."/>
            <person name="de Vos W.M."/>
            <person name="Barrangou R."/>
            <person name="Klaenhammer T.R."/>
            <person name="Caufield P.W."/>
            <person name="Cui Y."/>
            <person name="Zhang H."/>
            <person name="O'Toole P.W."/>
        </authorList>
    </citation>
    <scope>NUCLEOTIDE SEQUENCE [LARGE SCALE GENOMIC DNA]</scope>
    <source>
        <strain evidence="1 2">DSM 20178</strain>
    </source>
</reference>
<protein>
    <submittedName>
        <fullName evidence="1">Uncharacterized protein</fullName>
    </submittedName>
</protein>
<dbReference type="PATRIC" id="fig|1423816.3.peg.924"/>
<gene>
    <name evidence="1" type="ORF">FD51_GL000893</name>
</gene>
<dbReference type="Proteomes" id="UP000051984">
    <property type="component" value="Unassembled WGS sequence"/>
</dbReference>
<accession>A0A0R1EXB3</accession>